<dbReference type="Gene3D" id="2.120.10.10">
    <property type="match status" value="1"/>
</dbReference>
<dbReference type="PANTHER" id="PTHR38792">
    <property type="entry name" value="BNR/ASP-BOX REPEAT DOMAIN PROTEIN (AFU_ORTHOLOGUE AFUA_7G06430)-RELATED"/>
    <property type="match status" value="1"/>
</dbReference>
<organism evidence="3 4">
    <name type="scientific">Brachybacterium kimchii</name>
    <dbReference type="NCBI Taxonomy" id="2942909"/>
    <lineage>
        <taxon>Bacteria</taxon>
        <taxon>Bacillati</taxon>
        <taxon>Actinomycetota</taxon>
        <taxon>Actinomycetes</taxon>
        <taxon>Micrococcales</taxon>
        <taxon>Dermabacteraceae</taxon>
        <taxon>Brachybacterium</taxon>
    </lineage>
</organism>
<dbReference type="InterPro" id="IPR036278">
    <property type="entry name" value="Sialidase_sf"/>
</dbReference>
<proteinExistence type="predicted"/>
<feature type="compositionally biased region" description="Gly residues" evidence="1">
    <location>
        <begin position="31"/>
        <end position="51"/>
    </location>
</feature>
<evidence type="ECO:0000313" key="3">
    <source>
        <dbReference type="EMBL" id="UQN28784.1"/>
    </source>
</evidence>
<keyword evidence="4" id="KW-1185">Reference proteome</keyword>
<gene>
    <name evidence="3" type="ORF">M4486_14295</name>
</gene>
<keyword evidence="2" id="KW-0732">Signal</keyword>
<dbReference type="CDD" id="cd15482">
    <property type="entry name" value="Sialidase_non-viral"/>
    <property type="match status" value="1"/>
</dbReference>
<evidence type="ECO:0000313" key="4">
    <source>
        <dbReference type="Proteomes" id="UP001055868"/>
    </source>
</evidence>
<dbReference type="SUPFAM" id="SSF50939">
    <property type="entry name" value="Sialidases"/>
    <property type="match status" value="1"/>
</dbReference>
<reference evidence="3" key="1">
    <citation type="submission" date="2022-05" db="EMBL/GenBank/DDBJ databases">
        <title>Genomic analysis of Brachybacterium sp. CBA3104.</title>
        <authorList>
            <person name="Roh S.W."/>
            <person name="Kim Y.B."/>
            <person name="Kim Y."/>
        </authorList>
    </citation>
    <scope>NUCLEOTIDE SEQUENCE</scope>
    <source>
        <strain evidence="3">CBA3104</strain>
    </source>
</reference>
<protein>
    <submittedName>
        <fullName evidence="3">Glycoside hydrolase</fullName>
    </submittedName>
</protein>
<dbReference type="GO" id="GO:0016787">
    <property type="term" value="F:hydrolase activity"/>
    <property type="evidence" value="ECO:0007669"/>
    <property type="project" value="UniProtKB-KW"/>
</dbReference>
<dbReference type="RefSeq" id="WP_249477901.1">
    <property type="nucleotide sequence ID" value="NZ_CP097218.1"/>
</dbReference>
<feature type="chain" id="PRO_5047272500" evidence="2">
    <location>
        <begin position="21"/>
        <end position="412"/>
    </location>
</feature>
<accession>A0ABY4N2K6</accession>
<feature type="signal peptide" evidence="2">
    <location>
        <begin position="1"/>
        <end position="20"/>
    </location>
</feature>
<feature type="compositionally biased region" description="Low complexity" evidence="1">
    <location>
        <begin position="21"/>
        <end position="30"/>
    </location>
</feature>
<keyword evidence="3" id="KW-0378">Hydrolase</keyword>
<dbReference type="PANTHER" id="PTHR38792:SF3">
    <property type="entry name" value="BNR_ASP-BOX REPEAT DOMAIN PROTEIN (AFU_ORTHOLOGUE AFUA_7G06430)-RELATED"/>
    <property type="match status" value="1"/>
</dbReference>
<feature type="region of interest" description="Disordered" evidence="1">
    <location>
        <begin position="21"/>
        <end position="57"/>
    </location>
</feature>
<evidence type="ECO:0000256" key="2">
    <source>
        <dbReference type="SAM" id="SignalP"/>
    </source>
</evidence>
<evidence type="ECO:0000256" key="1">
    <source>
        <dbReference type="SAM" id="MobiDB-lite"/>
    </source>
</evidence>
<dbReference type="Proteomes" id="UP001055868">
    <property type="component" value="Chromosome"/>
</dbReference>
<dbReference type="EMBL" id="CP097218">
    <property type="protein sequence ID" value="UQN28784.1"/>
    <property type="molecule type" value="Genomic_DNA"/>
</dbReference>
<sequence>MQRRTLTTALTAALTGTAVAGITGPASADGTGRGPDGTGGRSDGAGTGVGAGPADRSPRLLQDGIGLYPRAIRLAHQGAADDRLLASVVTFEGADGAEGSGAIFESTDGGATFAQVGKVFDEATQGGEGICCATLYELPRAIGDLPEGALLWSASVGADRAERRMTIRVWASTDLGRSWERVAITHAAANEGGLWEPEFATTDDGTLVLLYCDETDGEHHSQKIVLQTSTDGLTWTDPVPVIELEDPTSRPGMPNVRRLPDGRWAMTYEVCGESPTDACRLFVRTADDPRDWGPVTARDAAIVADDGTEPRHTPTLTLDADGSVILGSQMHYTVDGAISPINGQVLLRTRNSSLTGDISWATEPAPVPVEDPDDSPCPNYSPTFVRTSTGQLLEITTAPGADGCQAWYGSRV</sequence>
<name>A0ABY4N2K6_9MICO</name>